<comment type="cofactor">
    <cofactor evidence="1">
        <name>FAD</name>
        <dbReference type="ChEBI" id="CHEBI:57692"/>
    </cofactor>
</comment>
<feature type="domain" description="FAD-binding" evidence="4">
    <location>
        <begin position="5"/>
        <end position="356"/>
    </location>
</feature>
<dbReference type="InterPro" id="IPR002938">
    <property type="entry name" value="FAD-bd"/>
</dbReference>
<evidence type="ECO:0000313" key="6">
    <source>
        <dbReference type="Proteomes" id="UP001629432"/>
    </source>
</evidence>
<sequence>MKTSVDVVVVGAGPVGLLTAIELTLGGVRVLVLDRLAAASMAVKAMSVGPLGIEALTRRGMAEAIAAAEARSFAAMDEFTKQTGAELRGRASKYSGHFGGLSLIRKSAQKEPERRPRLVRQHDVETMLADRVRALGIEVRRECDVTDVVQQVNGVELEWASPTDGGRIRCAYLVGCDGGRSLIRKMAGFDFPGTAPTSTFYQVVAEIDHPDRLLPIGWNRTSDGVFCYGPVPGRLFMLDFIGPPKDRQAPVTREEIEAVLRRISGADVRVKALESGSRWADNTRLVDTYRRGRVLLAGDAAHVHSPFGGQGLNLGFADAANLGWKLATVIRGEMPESLLDTYTVERRPVAKAVLANTLAQIAILRPDPQSGAMRDLLANLMQLDDVNRLIGEMMSGLATRYDLGSELDDVGRLIGDKPISHGDADVSLYDVMQDGMGVFLDASTDGKASRLVAAITQRIRCVAVDTGPSMLIRPDACIAWAGEQNSTDGLEDALRRWFVERCDLKCFAGQRE</sequence>
<dbReference type="RefSeq" id="WP_408334501.1">
    <property type="nucleotide sequence ID" value="NZ_JAQQCF010000004.1"/>
</dbReference>
<dbReference type="EMBL" id="JAQQCF010000004">
    <property type="protein sequence ID" value="MFM0636496.1"/>
    <property type="molecule type" value="Genomic_DNA"/>
</dbReference>
<protein>
    <submittedName>
        <fullName evidence="5">FAD-dependent monooxygenase</fullName>
    </submittedName>
</protein>
<dbReference type="Gene3D" id="3.40.30.120">
    <property type="match status" value="1"/>
</dbReference>
<dbReference type="GO" id="GO:0004497">
    <property type="term" value="F:monooxygenase activity"/>
    <property type="evidence" value="ECO:0007669"/>
    <property type="project" value="UniProtKB-KW"/>
</dbReference>
<keyword evidence="5" id="KW-0503">Monooxygenase</keyword>
<dbReference type="Pfam" id="PF01494">
    <property type="entry name" value="FAD_binding_3"/>
    <property type="match status" value="1"/>
</dbReference>
<keyword evidence="5" id="KW-0560">Oxidoreductase</keyword>
<evidence type="ECO:0000256" key="1">
    <source>
        <dbReference type="ARBA" id="ARBA00001974"/>
    </source>
</evidence>
<evidence type="ECO:0000256" key="3">
    <source>
        <dbReference type="ARBA" id="ARBA00022827"/>
    </source>
</evidence>
<keyword evidence="2" id="KW-0285">Flavoprotein</keyword>
<dbReference type="PRINTS" id="PR00420">
    <property type="entry name" value="RNGMNOXGNASE"/>
</dbReference>
<organism evidence="5 6">
    <name type="scientific">Paraburkholderia metrosideri</name>
    <dbReference type="NCBI Taxonomy" id="580937"/>
    <lineage>
        <taxon>Bacteria</taxon>
        <taxon>Pseudomonadati</taxon>
        <taxon>Pseudomonadota</taxon>
        <taxon>Betaproteobacteria</taxon>
        <taxon>Burkholderiales</taxon>
        <taxon>Burkholderiaceae</taxon>
        <taxon>Paraburkholderia</taxon>
    </lineage>
</organism>
<evidence type="ECO:0000259" key="4">
    <source>
        <dbReference type="Pfam" id="PF01494"/>
    </source>
</evidence>
<dbReference type="SUPFAM" id="SSF51905">
    <property type="entry name" value="FAD/NAD(P)-binding domain"/>
    <property type="match status" value="1"/>
</dbReference>
<dbReference type="Pfam" id="PF21274">
    <property type="entry name" value="Rng_hyd_C"/>
    <property type="match status" value="1"/>
</dbReference>
<proteinExistence type="predicted"/>
<comment type="caution">
    <text evidence="5">The sequence shown here is derived from an EMBL/GenBank/DDBJ whole genome shotgun (WGS) entry which is preliminary data.</text>
</comment>
<dbReference type="PANTHER" id="PTHR43004:SF19">
    <property type="entry name" value="BINDING MONOOXYGENASE, PUTATIVE (JCVI)-RELATED"/>
    <property type="match status" value="1"/>
</dbReference>
<dbReference type="Proteomes" id="UP001629432">
    <property type="component" value="Unassembled WGS sequence"/>
</dbReference>
<accession>A0ABW9DR33</accession>
<dbReference type="PANTHER" id="PTHR43004">
    <property type="entry name" value="TRK SYSTEM POTASSIUM UPTAKE PROTEIN"/>
    <property type="match status" value="1"/>
</dbReference>
<reference evidence="5 6" key="1">
    <citation type="journal article" date="2024" name="Chem. Sci.">
        <title>Discovery of megapolipeptins by genome mining of a Burkholderiales bacteria collection.</title>
        <authorList>
            <person name="Paulo B.S."/>
            <person name="Recchia M.J.J."/>
            <person name="Lee S."/>
            <person name="Fergusson C.H."/>
            <person name="Romanowski S.B."/>
            <person name="Hernandez A."/>
            <person name="Krull N."/>
            <person name="Liu D.Y."/>
            <person name="Cavanagh H."/>
            <person name="Bos A."/>
            <person name="Gray C.A."/>
            <person name="Murphy B.T."/>
            <person name="Linington R.G."/>
            <person name="Eustaquio A.S."/>
        </authorList>
    </citation>
    <scope>NUCLEOTIDE SEQUENCE [LARGE SCALE GENOMIC DNA]</scope>
    <source>
        <strain evidence="5 6">RL17-338-BIC-A</strain>
    </source>
</reference>
<dbReference type="InterPro" id="IPR036188">
    <property type="entry name" value="FAD/NAD-bd_sf"/>
</dbReference>
<keyword evidence="6" id="KW-1185">Reference proteome</keyword>
<dbReference type="InterPro" id="IPR050641">
    <property type="entry name" value="RIFMO-like"/>
</dbReference>
<evidence type="ECO:0000256" key="2">
    <source>
        <dbReference type="ARBA" id="ARBA00022630"/>
    </source>
</evidence>
<name>A0ABW9DR33_9BURK</name>
<dbReference type="Gene3D" id="3.30.70.2450">
    <property type="match status" value="1"/>
</dbReference>
<gene>
    <name evidence="5" type="ORF">PQQ63_07305</name>
</gene>
<keyword evidence="3" id="KW-0274">FAD</keyword>
<dbReference type="Gene3D" id="3.50.50.60">
    <property type="entry name" value="FAD/NAD(P)-binding domain"/>
    <property type="match status" value="1"/>
</dbReference>
<evidence type="ECO:0000313" key="5">
    <source>
        <dbReference type="EMBL" id="MFM0636496.1"/>
    </source>
</evidence>